<feature type="signal peptide" evidence="1">
    <location>
        <begin position="1"/>
        <end position="22"/>
    </location>
</feature>
<dbReference type="EMBL" id="FMWO01000091">
    <property type="protein sequence ID" value="SCZ86796.1"/>
    <property type="molecule type" value="Genomic_DNA"/>
</dbReference>
<gene>
    <name evidence="3" type="ORF">NSMM_80014</name>
</gene>
<sequence length="479" mass="52813">MLARLILFLFCLPLLSCSPGMLDTTQTQNKTDTSDLAATLDSVVRAGVKEYLGKGYKGYEYYADPRSITSPLFDVSDTAGVETQEAPSYEGNFIYGQSRKTYFDALSGSIALSGTYGGFSGEVTSSFDQQTLNNSNNVYATSNVTQAYYRLSLNDTAQLLPAVQQDIAAMEPQTLFDKYGTHFLKSIYVGARVSFSSYADTTQVSKSFDANATVKAAYAEVVKGEASAGGVSRKDVEEVIRNKHVRVMGGDPAKGHAIVGGQGEPSANYNAWSKSVPDNMSIADFASGGLVPIYELAATPERREALLAAWNTYMDAHTDDLLLKDPPKPVVVKKNSKLMLLSSDDRYIAKSDPATRYYYAQLGQNGITLQLGGNGKPLLGGSVVTIKTTEKFKKSWKDYNLLGAFGDATELYYWNDYGSKSNWIFEKINLDEEGQPFHFGEQVYIRNEAYSDQYLAPYKNNYLTTTKDSKHKWRIQPVE</sequence>
<keyword evidence="1" id="KW-0732">Signal</keyword>
<dbReference type="Pfam" id="PF01823">
    <property type="entry name" value="MACPF"/>
    <property type="match status" value="1"/>
</dbReference>
<dbReference type="AlphaFoldDB" id="A0A1G5SHW0"/>
<name>A0A1G5SHW0_9PROT</name>
<evidence type="ECO:0000313" key="3">
    <source>
        <dbReference type="EMBL" id="SCZ86796.1"/>
    </source>
</evidence>
<dbReference type="STRING" id="51642.NSMM_80014"/>
<dbReference type="InterPro" id="IPR020864">
    <property type="entry name" value="MACPF"/>
</dbReference>
<reference evidence="3 4" key="1">
    <citation type="submission" date="2016-10" db="EMBL/GenBank/DDBJ databases">
        <authorList>
            <person name="de Groot N.N."/>
        </authorList>
    </citation>
    <scope>NUCLEOTIDE SEQUENCE [LARGE SCALE GENOMIC DNA]</scope>
    <source>
        <strain evidence="3">1</strain>
    </source>
</reference>
<evidence type="ECO:0000256" key="1">
    <source>
        <dbReference type="SAM" id="SignalP"/>
    </source>
</evidence>
<accession>A0A1G5SHW0</accession>
<dbReference type="PROSITE" id="PS51412">
    <property type="entry name" value="MACPF_2"/>
    <property type="match status" value="1"/>
</dbReference>
<proteinExistence type="predicted"/>
<dbReference type="RefSeq" id="WP_218121132.1">
    <property type="nucleotide sequence ID" value="NZ_FMWO01000091.1"/>
</dbReference>
<evidence type="ECO:0000259" key="2">
    <source>
        <dbReference type="PROSITE" id="PS51412"/>
    </source>
</evidence>
<organism evidence="3 4">
    <name type="scientific">Nitrosomonas mobilis</name>
    <dbReference type="NCBI Taxonomy" id="51642"/>
    <lineage>
        <taxon>Bacteria</taxon>
        <taxon>Pseudomonadati</taxon>
        <taxon>Pseudomonadota</taxon>
        <taxon>Betaproteobacteria</taxon>
        <taxon>Nitrosomonadales</taxon>
        <taxon>Nitrosomonadaceae</taxon>
        <taxon>Nitrosomonas</taxon>
    </lineage>
</organism>
<keyword evidence="4" id="KW-1185">Reference proteome</keyword>
<evidence type="ECO:0000313" key="4">
    <source>
        <dbReference type="Proteomes" id="UP000198729"/>
    </source>
</evidence>
<feature type="domain" description="MACPF" evidence="2">
    <location>
        <begin position="7"/>
        <end position="328"/>
    </location>
</feature>
<dbReference type="Proteomes" id="UP000198729">
    <property type="component" value="Unassembled WGS sequence"/>
</dbReference>
<feature type="chain" id="PRO_5011637332" evidence="1">
    <location>
        <begin position="23"/>
        <end position="479"/>
    </location>
</feature>
<protein>
    <submittedName>
        <fullName evidence="3">Putative Membrane attack complex component/perforin/complement C9</fullName>
    </submittedName>
</protein>